<protein>
    <submittedName>
        <fullName evidence="1">Uncharacterized protein</fullName>
    </submittedName>
</protein>
<reference evidence="1 2" key="1">
    <citation type="submission" date="2013-03" db="EMBL/GenBank/DDBJ databases">
        <title>The Genome Sequence of Phialophora europaea CBS 101466.</title>
        <authorList>
            <consortium name="The Broad Institute Genomics Platform"/>
            <person name="Cuomo C."/>
            <person name="de Hoog S."/>
            <person name="Gorbushina A."/>
            <person name="Walker B."/>
            <person name="Young S.K."/>
            <person name="Zeng Q."/>
            <person name="Gargeya S."/>
            <person name="Fitzgerald M."/>
            <person name="Haas B."/>
            <person name="Abouelleil A."/>
            <person name="Allen A.W."/>
            <person name="Alvarado L."/>
            <person name="Arachchi H.M."/>
            <person name="Berlin A.M."/>
            <person name="Chapman S.B."/>
            <person name="Gainer-Dewar J."/>
            <person name="Goldberg J."/>
            <person name="Griggs A."/>
            <person name="Gujja S."/>
            <person name="Hansen M."/>
            <person name="Howarth C."/>
            <person name="Imamovic A."/>
            <person name="Ireland A."/>
            <person name="Larimer J."/>
            <person name="McCowan C."/>
            <person name="Murphy C."/>
            <person name="Pearson M."/>
            <person name="Poon T.W."/>
            <person name="Priest M."/>
            <person name="Roberts A."/>
            <person name="Saif S."/>
            <person name="Shea T."/>
            <person name="Sisk P."/>
            <person name="Sykes S."/>
            <person name="Wortman J."/>
            <person name="Nusbaum C."/>
            <person name="Birren B."/>
        </authorList>
    </citation>
    <scope>NUCLEOTIDE SEQUENCE [LARGE SCALE GENOMIC DNA]</scope>
    <source>
        <strain evidence="1 2">CBS 101466</strain>
    </source>
</reference>
<dbReference type="RefSeq" id="XP_008711842.1">
    <property type="nucleotide sequence ID" value="XM_008713620.1"/>
</dbReference>
<dbReference type="InParanoid" id="W2SES0"/>
<keyword evidence="2" id="KW-1185">Reference proteome</keyword>
<dbReference type="VEuPathDB" id="FungiDB:HMPREF1541_01320"/>
<dbReference type="EMBL" id="KB822711">
    <property type="protein sequence ID" value="ETN47130.1"/>
    <property type="molecule type" value="Genomic_DNA"/>
</dbReference>
<evidence type="ECO:0000313" key="1">
    <source>
        <dbReference type="EMBL" id="ETN47130.1"/>
    </source>
</evidence>
<dbReference type="Proteomes" id="UP000030752">
    <property type="component" value="Unassembled WGS sequence"/>
</dbReference>
<proteinExistence type="predicted"/>
<evidence type="ECO:0000313" key="2">
    <source>
        <dbReference type="Proteomes" id="UP000030752"/>
    </source>
</evidence>
<accession>W2SES0</accession>
<dbReference type="AlphaFoldDB" id="W2SES0"/>
<dbReference type="OrthoDB" id="4108861at2759"/>
<gene>
    <name evidence="1" type="ORF">HMPREF1541_01320</name>
</gene>
<sequence length="330" mass="35674">MYSEDQSNATFSDLPPEILLQVIRSANLGGNILPLRLASQRLHKAIDHQATLLLCDLRNSYNLPHILTDSAPSPCASALPKDDSHLLNLLTLQTSLSHLLSYPTLSHSTETATLPCLLLTSHLHRLLTSAPTQTSSSPPAILCPSTTLLTSTTTPLPPPYLAALSSLPLHDLDTFLDGVNVTCTVLWRAVEACWAAKPWAVGVDADLERAVVAEIALWRGVRWCLDALRGVREGRIRDFEALFGAYVAPLAREGEAEVVPALEDTGEESGGVVIRGSVWRGRQEEATKLATGGLAAWLWGERKRRHQEEVAANGGKPLEGVRVFLGVGVL</sequence>
<organism evidence="1 2">
    <name type="scientific">Cyphellophora europaea (strain CBS 101466)</name>
    <name type="common">Phialophora europaea</name>
    <dbReference type="NCBI Taxonomy" id="1220924"/>
    <lineage>
        <taxon>Eukaryota</taxon>
        <taxon>Fungi</taxon>
        <taxon>Dikarya</taxon>
        <taxon>Ascomycota</taxon>
        <taxon>Pezizomycotina</taxon>
        <taxon>Eurotiomycetes</taxon>
        <taxon>Chaetothyriomycetidae</taxon>
        <taxon>Chaetothyriales</taxon>
        <taxon>Cyphellophoraceae</taxon>
        <taxon>Cyphellophora</taxon>
    </lineage>
</organism>
<dbReference type="GeneID" id="19968659"/>
<name>W2SES0_CYPE1</name>
<dbReference type="HOGENOM" id="CLU_073631_0_0_1"/>